<proteinExistence type="predicted"/>
<dbReference type="WBParaSite" id="maker-PairedContig_3423-snap-gene-0.15-mRNA-1">
    <property type="protein sequence ID" value="maker-PairedContig_3423-snap-gene-0.15-mRNA-1"/>
    <property type="gene ID" value="maker-PairedContig_3423-snap-gene-0.15"/>
</dbReference>
<accession>A0A1I8EMX0</accession>
<dbReference type="Pfam" id="PF01484">
    <property type="entry name" value="Col_cuticle_N"/>
    <property type="match status" value="1"/>
</dbReference>
<feature type="transmembrane region" description="Helical" evidence="3">
    <location>
        <begin position="64"/>
        <end position="87"/>
    </location>
</feature>
<evidence type="ECO:0000313" key="5">
    <source>
        <dbReference type="WBParaSite" id="maker-PairedContig_3423-snap-gene-0.15-mRNA-1"/>
    </source>
</evidence>
<dbReference type="STRING" id="6293.A0A1I8EMX0"/>
<evidence type="ECO:0000256" key="2">
    <source>
        <dbReference type="SAM" id="MobiDB-lite"/>
    </source>
</evidence>
<keyword evidence="3" id="KW-1133">Transmembrane helix</keyword>
<feature type="compositionally biased region" description="Basic and acidic residues" evidence="2">
    <location>
        <begin position="173"/>
        <end position="190"/>
    </location>
</feature>
<reference evidence="5" key="1">
    <citation type="submission" date="2016-11" db="UniProtKB">
        <authorList>
            <consortium name="WormBaseParasite"/>
        </authorList>
    </citation>
    <scope>IDENTIFICATION</scope>
    <source>
        <strain evidence="5">pt0022</strain>
    </source>
</reference>
<keyword evidence="3" id="KW-0812">Transmembrane</keyword>
<dbReference type="Pfam" id="PF01391">
    <property type="entry name" value="Collagen"/>
    <property type="match status" value="2"/>
</dbReference>
<organism evidence="5">
    <name type="scientific">Wuchereria bancrofti</name>
    <dbReference type="NCBI Taxonomy" id="6293"/>
    <lineage>
        <taxon>Eukaryota</taxon>
        <taxon>Metazoa</taxon>
        <taxon>Ecdysozoa</taxon>
        <taxon>Nematoda</taxon>
        <taxon>Chromadorea</taxon>
        <taxon>Rhabditida</taxon>
        <taxon>Spirurina</taxon>
        <taxon>Spiruromorpha</taxon>
        <taxon>Filarioidea</taxon>
        <taxon>Onchocercidae</taxon>
        <taxon>Wuchereria</taxon>
    </lineage>
</organism>
<evidence type="ECO:0000259" key="4">
    <source>
        <dbReference type="SMART" id="SM01088"/>
    </source>
</evidence>
<name>A0A1I8EMX0_WUCBA</name>
<feature type="compositionally biased region" description="Low complexity" evidence="2">
    <location>
        <begin position="280"/>
        <end position="303"/>
    </location>
</feature>
<dbReference type="PANTHER" id="PTHR24637:SF310">
    <property type="entry name" value="NEMATODE CUTICLE COLLAGEN N-TERMINAL DOMAIN-CONTAINING PROTEIN"/>
    <property type="match status" value="1"/>
</dbReference>
<dbReference type="AlphaFoldDB" id="A0A1I8EMX0"/>
<feature type="compositionally biased region" description="Pro residues" evidence="2">
    <location>
        <begin position="212"/>
        <end position="227"/>
    </location>
</feature>
<keyword evidence="3" id="KW-0472">Membrane</keyword>
<dbReference type="GO" id="GO:0042302">
    <property type="term" value="F:structural constituent of cuticle"/>
    <property type="evidence" value="ECO:0007669"/>
    <property type="project" value="InterPro"/>
</dbReference>
<dbReference type="SMART" id="SM01088">
    <property type="entry name" value="Col_cuticle_N"/>
    <property type="match status" value="1"/>
</dbReference>
<evidence type="ECO:0000256" key="1">
    <source>
        <dbReference type="ARBA" id="ARBA00022737"/>
    </source>
</evidence>
<keyword evidence="1" id="KW-0677">Repeat</keyword>
<evidence type="ECO:0000256" key="3">
    <source>
        <dbReference type="SAM" id="Phobius"/>
    </source>
</evidence>
<dbReference type="PANTHER" id="PTHR24637">
    <property type="entry name" value="COLLAGEN"/>
    <property type="match status" value="1"/>
</dbReference>
<dbReference type="InterPro" id="IPR002486">
    <property type="entry name" value="Col_cuticle_N"/>
</dbReference>
<protein>
    <submittedName>
        <fullName evidence="5">Col_cuticle_N domain-containing protein</fullName>
    </submittedName>
</protein>
<dbReference type="InterPro" id="IPR008160">
    <property type="entry name" value="Collagen"/>
</dbReference>
<feature type="region of interest" description="Disordered" evidence="2">
    <location>
        <begin position="170"/>
        <end position="352"/>
    </location>
</feature>
<feature type="domain" description="Nematode cuticle collagen N-terminal" evidence="4">
    <location>
        <begin position="63"/>
        <end position="115"/>
    </location>
</feature>
<sequence>MPQTFVKDRQMKLNDPERKAFIQIFKKNFDLFNRSGQSSIMRHYNERAIRDNKLQQEANHLRRIAFCGVTMSTAATLLCVISVPMFYNYLQHMQSMMEDEIEFCRLRSDHIWREIIRTQYLAKLTGTIRIKRSDIADSDANNVIHKRNKYETITACCGCGISPPGLPGLPGLDGKDGADGKAGKPGKDAPDAANIQPLNIPLEWCFDCEDGPPGPAGKPGPKGPPGKPGLTGFAAEDGRRGPPGPQGQIGPPGTPGVPGIKGPPGVPGRIIEKEQPRGPPGLVGQPGLPGRPGFRGFPGAPGTTGPPGQPGNAGKDGTPGKPGVPGSLGPAGTYGITGTCDHCPQPRTAPGY</sequence>